<proteinExistence type="predicted"/>
<dbReference type="EMBL" id="CP032094">
    <property type="protein sequence ID" value="AXY03150.1"/>
    <property type="molecule type" value="Genomic_DNA"/>
</dbReference>
<evidence type="ECO:0000313" key="1">
    <source>
        <dbReference type="EMBL" id="AXY03150.1"/>
    </source>
</evidence>
<accession>A0ABN5PJ80</accession>
<protein>
    <submittedName>
        <fullName evidence="1">Uncharacterized protein</fullName>
    </submittedName>
</protein>
<sequence>MKRFYDMLSKGIPLLPNNTLGSNKYINSDLNTMLHDENERVSILVTSHDVTIHMVRRHCESYNARIKIPLSVIKIKGLIGALQSFNDKKSSIRYPK</sequence>
<evidence type="ECO:0000313" key="2">
    <source>
        <dbReference type="Proteomes" id="UP000262832"/>
    </source>
</evidence>
<gene>
    <name evidence="1" type="ORF">D1115_19760</name>
</gene>
<keyword evidence="2" id="KW-1185">Reference proteome</keyword>
<reference evidence="1 2" key="1">
    <citation type="submission" date="2018-08" db="EMBL/GenBank/DDBJ databases">
        <title>Genomic taxonomy of the Vibrionaceae family.</title>
        <authorList>
            <person name="Gomez-Gil B."/>
            <person name="Tanaka M."/>
            <person name="Sawabe T."/>
            <person name="Enciso-Ibarra K."/>
        </authorList>
    </citation>
    <scope>NUCLEOTIDE SEQUENCE [LARGE SCALE GENOMIC DNA]</scope>
    <source>
        <strain evidence="1 2">CAIM 1831</strain>
    </source>
</reference>
<name>A0ABN5PJ80_9VIBR</name>
<organism evidence="1 2">
    <name type="scientific">Vibrio alfacsensis</name>
    <dbReference type="NCBI Taxonomy" id="1074311"/>
    <lineage>
        <taxon>Bacteria</taxon>
        <taxon>Pseudomonadati</taxon>
        <taxon>Pseudomonadota</taxon>
        <taxon>Gammaproteobacteria</taxon>
        <taxon>Vibrionales</taxon>
        <taxon>Vibrionaceae</taxon>
        <taxon>Vibrio</taxon>
    </lineage>
</organism>
<dbReference type="Proteomes" id="UP000262832">
    <property type="component" value="Chromosome II"/>
</dbReference>